<feature type="compositionally biased region" description="Basic and acidic residues" evidence="1">
    <location>
        <begin position="275"/>
        <end position="284"/>
    </location>
</feature>
<gene>
    <name evidence="2" type="ORF">H9Q77_12070</name>
</gene>
<dbReference type="Proteomes" id="UP000515981">
    <property type="component" value="Chromosome"/>
</dbReference>
<dbReference type="EMBL" id="CP060633">
    <property type="protein sequence ID" value="QNM01821.1"/>
    <property type="molecule type" value="Genomic_DNA"/>
</dbReference>
<feature type="compositionally biased region" description="Acidic residues" evidence="1">
    <location>
        <begin position="161"/>
        <end position="179"/>
    </location>
</feature>
<dbReference type="RefSeq" id="WP_249325723.1">
    <property type="nucleotide sequence ID" value="NZ_CP060633.1"/>
</dbReference>
<keyword evidence="3" id="KW-1185">Reference proteome</keyword>
<protein>
    <submittedName>
        <fullName evidence="2">Uncharacterized protein</fullName>
    </submittedName>
</protein>
<reference evidence="2 3" key="1">
    <citation type="submission" date="2020-08" db="EMBL/GenBank/DDBJ databases">
        <authorList>
            <person name="Liu C."/>
            <person name="Sun Q."/>
        </authorList>
    </citation>
    <scope>NUCLEOTIDE SEQUENCE [LARGE SCALE GENOMIC DNA]</scope>
    <source>
        <strain evidence="2 3">NSJ-8</strain>
    </source>
</reference>
<proteinExistence type="predicted"/>
<evidence type="ECO:0000313" key="3">
    <source>
        <dbReference type="Proteomes" id="UP000515981"/>
    </source>
</evidence>
<evidence type="ECO:0000256" key="1">
    <source>
        <dbReference type="SAM" id="MobiDB-lite"/>
    </source>
</evidence>
<dbReference type="AlphaFoldDB" id="A0A7G9FTD9"/>
<evidence type="ECO:0000313" key="2">
    <source>
        <dbReference type="EMBL" id="QNM01821.1"/>
    </source>
</evidence>
<sequence length="300" mass="33858">MAITGIGYGRTLMYEIQKRVSEGTLQSASDVASRFAESLEESAEENDKALAPVTRGVRLNRRIEGKDKVPYGEMAEDGVIEYNGVVFVCDYDHNRLTLGDTSNEKDCINIPLSGGGSLLVNRNNIDALSKAIGMFSPEDVNRILRALAQDKKIQEMKKELDDMENGDDVDSNEETSETTDADKVAGKDLSGTAGESEKEDLSLREQIREKMQEIYDKLQNGDTETKFQIGNQEFSIKEWDNFLEKFDSVQDAIREALEEKIEKQTEERLEEEDLEKTSDRKPDISQDFSDIPGEIFRILF</sequence>
<organism evidence="2 3">
    <name type="scientific">Simiaoa sunii</name>
    <dbReference type="NCBI Taxonomy" id="2763672"/>
    <lineage>
        <taxon>Bacteria</taxon>
        <taxon>Bacillati</taxon>
        <taxon>Bacillota</taxon>
        <taxon>Clostridia</taxon>
        <taxon>Lachnospirales</taxon>
        <taxon>Lachnospiraceae</taxon>
        <taxon>Simiaoa</taxon>
    </lineage>
</organism>
<feature type="region of interest" description="Disordered" evidence="1">
    <location>
        <begin position="263"/>
        <end position="288"/>
    </location>
</feature>
<feature type="region of interest" description="Disordered" evidence="1">
    <location>
        <begin position="158"/>
        <end position="202"/>
    </location>
</feature>
<dbReference type="KEGG" id="ssun:H9Q77_12070"/>
<accession>A0A7G9FTD9</accession>
<name>A0A7G9FTD9_9FIRM</name>